<accession>A0A1L0FJ15</accession>
<dbReference type="InterPro" id="IPR031167">
    <property type="entry name" value="G_OBG"/>
</dbReference>
<dbReference type="GO" id="GO:0016887">
    <property type="term" value="F:ATP hydrolysis activity"/>
    <property type="evidence" value="ECO:0007669"/>
    <property type="project" value="TreeGrafter"/>
</dbReference>
<dbReference type="EMBL" id="FQNF01000026">
    <property type="protein sequence ID" value="SGZ39598.1"/>
    <property type="molecule type" value="Genomic_DNA"/>
</dbReference>
<dbReference type="Pfam" id="PF01926">
    <property type="entry name" value="MMR_HSR1"/>
    <property type="match status" value="1"/>
</dbReference>
<dbReference type="AlphaFoldDB" id="A0A1L0FJ15"/>
<keyword evidence="5" id="KW-1185">Reference proteome</keyword>
<dbReference type="InterPro" id="IPR013646">
    <property type="entry name" value="YGR210-like_G4"/>
</dbReference>
<evidence type="ECO:0000256" key="2">
    <source>
        <dbReference type="ARBA" id="ARBA00023134"/>
    </source>
</evidence>
<dbReference type="PRINTS" id="PR00326">
    <property type="entry name" value="GTP1OBG"/>
</dbReference>
<keyword evidence="1" id="KW-0547">Nucleotide-binding</keyword>
<dbReference type="InterPro" id="IPR012675">
    <property type="entry name" value="Beta-grasp_dom_sf"/>
</dbReference>
<dbReference type="Gene3D" id="3.10.20.30">
    <property type="match status" value="1"/>
</dbReference>
<dbReference type="Proteomes" id="UP000183365">
    <property type="component" value="Unassembled WGS sequence"/>
</dbReference>
<evidence type="ECO:0000313" key="4">
    <source>
        <dbReference type="EMBL" id="SGZ39598.1"/>
    </source>
</evidence>
<keyword evidence="2" id="KW-0342">GTP-binding</keyword>
<proteinExistence type="predicted"/>
<evidence type="ECO:0000259" key="3">
    <source>
        <dbReference type="PROSITE" id="PS51710"/>
    </source>
</evidence>
<dbReference type="OrthoDB" id="545683at2759"/>
<dbReference type="InterPro" id="IPR006073">
    <property type="entry name" value="GTP-bd"/>
</dbReference>
<name>A0A1L0FJ15_9ASCO</name>
<feature type="domain" description="OBG-type G" evidence="3">
    <location>
        <begin position="5"/>
        <end position="284"/>
    </location>
</feature>
<protein>
    <submittedName>
        <fullName evidence="4">Related to GTP-binding protein</fullName>
    </submittedName>
</protein>
<dbReference type="Pfam" id="PF08438">
    <property type="entry name" value="YGR210-like_G4"/>
    <property type="match status" value="1"/>
</dbReference>
<sequence length="418" mass="46912">MAKEYTIACVGKPSVGKSSTINSLTKNESLFKIGNYPFTTLTAQEGVSYIPFKCKCNKNPNCKPTYGKCVSGKRYIPIKVLDIPGLIPEAHLNLGLGNKFLDSLRTADLLIHCIDISGTTNAKGESTRGYDPINDVEFLINEIKLWIYNNLEKKWGSIVRRHINTNSSIVETLTNQLAGYSANMNMVQKTIDLLMQRQDSEAESKYLPPLDKWDEELILKCIECFMEIKFPMVLALNKIDHPDANKNISKLVLKYQGKYEIVLTTAITEIFLQKLHTQGFINYESGTEFLDTSEDDPENLKELPPAIMEKIEKIRDLILFRYGSTGIQDLLTKSAKVLDLIPVYTVKNLNNLDDPNSNAYKDAFLIKNGSTVGEVKRHLFGIEVSIGSILTTGNIRVSEEDVITKGKNDVLCFKLAPK</sequence>
<dbReference type="SUPFAM" id="SSF52540">
    <property type="entry name" value="P-loop containing nucleoside triphosphate hydrolases"/>
    <property type="match status" value="1"/>
</dbReference>
<evidence type="ECO:0000313" key="5">
    <source>
        <dbReference type="Proteomes" id="UP000183365"/>
    </source>
</evidence>
<dbReference type="GO" id="GO:0005737">
    <property type="term" value="C:cytoplasm"/>
    <property type="evidence" value="ECO:0007669"/>
    <property type="project" value="TreeGrafter"/>
</dbReference>
<dbReference type="InterPro" id="IPR027417">
    <property type="entry name" value="P-loop_NTPase"/>
</dbReference>
<dbReference type="Gene3D" id="3.40.50.300">
    <property type="entry name" value="P-loop containing nucleotide triphosphate hydrolases"/>
    <property type="match status" value="1"/>
</dbReference>
<dbReference type="PANTHER" id="PTHR23305">
    <property type="entry name" value="OBG GTPASE FAMILY"/>
    <property type="match status" value="1"/>
</dbReference>
<dbReference type="FunFam" id="1.10.8.470:FF:000001">
    <property type="entry name" value="GTP-binding protein homolog"/>
    <property type="match status" value="1"/>
</dbReference>
<evidence type="ECO:0000256" key="1">
    <source>
        <dbReference type="ARBA" id="ARBA00022741"/>
    </source>
</evidence>
<dbReference type="Gene3D" id="1.10.8.470">
    <property type="match status" value="1"/>
</dbReference>
<dbReference type="GO" id="GO:0005525">
    <property type="term" value="F:GTP binding"/>
    <property type="evidence" value="ECO:0007669"/>
    <property type="project" value="UniProtKB-KW"/>
</dbReference>
<reference evidence="5" key="1">
    <citation type="submission" date="2016-11" db="EMBL/GenBank/DDBJ databases">
        <authorList>
            <person name="Guldener U."/>
        </authorList>
    </citation>
    <scope>NUCLEOTIDE SEQUENCE [LARGE SCALE GENOMIC DNA]</scope>
</reference>
<dbReference type="VEuPathDB" id="FungiDB:HGUI_01798"/>
<organism evidence="4 5">
    <name type="scientific">Hanseniaspora guilliermondii</name>
    <dbReference type="NCBI Taxonomy" id="56406"/>
    <lineage>
        <taxon>Eukaryota</taxon>
        <taxon>Fungi</taxon>
        <taxon>Dikarya</taxon>
        <taxon>Ascomycota</taxon>
        <taxon>Saccharomycotina</taxon>
        <taxon>Saccharomycetes</taxon>
        <taxon>Saccharomycodales</taxon>
        <taxon>Saccharomycodaceae</taxon>
        <taxon>Hanseniaspora</taxon>
    </lineage>
</organism>
<dbReference type="PANTHER" id="PTHR23305:SF1">
    <property type="entry name" value="OBG-TYPE G DOMAIN-CONTAINING PROTEIN"/>
    <property type="match status" value="1"/>
</dbReference>
<dbReference type="PROSITE" id="PS51710">
    <property type="entry name" value="G_OBG"/>
    <property type="match status" value="1"/>
</dbReference>
<gene>
    <name evidence="4" type="ORF">HGUI_01798</name>
</gene>